<dbReference type="Proteomes" id="UP001056708">
    <property type="component" value="Chromosome"/>
</dbReference>
<sequence>MSIYKTLFLSSLLLMGFAVNVQAQRVSSTSNYDTLSQVFSTDSSNADTVPHRGSGR</sequence>
<name>A0ABY5APR9_9CYAN</name>
<keyword evidence="3" id="KW-1185">Reference proteome</keyword>
<organism evidence="2 3">
    <name type="scientific">Phormidium yuhuli AB48</name>
    <dbReference type="NCBI Taxonomy" id="2940671"/>
    <lineage>
        <taxon>Bacteria</taxon>
        <taxon>Bacillati</taxon>
        <taxon>Cyanobacteriota</taxon>
        <taxon>Cyanophyceae</taxon>
        <taxon>Oscillatoriophycideae</taxon>
        <taxon>Oscillatoriales</taxon>
        <taxon>Oscillatoriaceae</taxon>
        <taxon>Phormidium</taxon>
        <taxon>Phormidium yuhuli</taxon>
    </lineage>
</organism>
<evidence type="ECO:0000313" key="2">
    <source>
        <dbReference type="EMBL" id="USR90893.1"/>
    </source>
</evidence>
<accession>A0ABY5APR9</accession>
<proteinExistence type="predicted"/>
<dbReference type="EMBL" id="CP098611">
    <property type="protein sequence ID" value="USR90893.1"/>
    <property type="molecule type" value="Genomic_DNA"/>
</dbReference>
<protein>
    <submittedName>
        <fullName evidence="2">Uncharacterized protein</fullName>
    </submittedName>
</protein>
<keyword evidence="1" id="KW-0732">Signal</keyword>
<feature type="signal peptide" evidence="1">
    <location>
        <begin position="1"/>
        <end position="23"/>
    </location>
</feature>
<evidence type="ECO:0000256" key="1">
    <source>
        <dbReference type="SAM" id="SignalP"/>
    </source>
</evidence>
<gene>
    <name evidence="2" type="ORF">NEA10_19050</name>
</gene>
<feature type="chain" id="PRO_5047312087" evidence="1">
    <location>
        <begin position="24"/>
        <end position="56"/>
    </location>
</feature>
<dbReference type="RefSeq" id="WP_252662917.1">
    <property type="nucleotide sequence ID" value="NZ_CP098611.1"/>
</dbReference>
<dbReference type="InterPro" id="IPR058097">
    <property type="entry name" value="PatX"/>
</dbReference>
<evidence type="ECO:0000313" key="3">
    <source>
        <dbReference type="Proteomes" id="UP001056708"/>
    </source>
</evidence>
<reference evidence="2" key="1">
    <citation type="submission" date="2022-06" db="EMBL/GenBank/DDBJ databases">
        <title>Genome sequence of Phormidium yuhuli AB48 isolated from an industrial photobioreactor environment.</title>
        <authorList>
            <person name="Qiu Y."/>
            <person name="Noonan A.J.C."/>
            <person name="Dofher K."/>
            <person name="Koch M."/>
            <person name="Kieft B."/>
            <person name="Lin X."/>
            <person name="Ziels R.M."/>
            <person name="Hallam S.J."/>
        </authorList>
    </citation>
    <scope>NUCLEOTIDE SEQUENCE</scope>
    <source>
        <strain evidence="2">AB48</strain>
    </source>
</reference>
<dbReference type="NCBIfam" id="NF047413">
    <property type="entry name" value="heterocyst_PatX"/>
    <property type="match status" value="1"/>
</dbReference>